<organism evidence="3 4">
    <name type="scientific">Gangjinia marincola</name>
    <dbReference type="NCBI Taxonomy" id="578463"/>
    <lineage>
        <taxon>Bacteria</taxon>
        <taxon>Pseudomonadati</taxon>
        <taxon>Bacteroidota</taxon>
        <taxon>Flavobacteriia</taxon>
        <taxon>Flavobacteriales</taxon>
        <taxon>Flavobacteriaceae</taxon>
        <taxon>Gangjinia</taxon>
    </lineage>
</organism>
<evidence type="ECO:0000313" key="3">
    <source>
        <dbReference type="EMBL" id="GAA0871691.1"/>
    </source>
</evidence>
<dbReference type="Pfam" id="PF13561">
    <property type="entry name" value="adh_short_C2"/>
    <property type="match status" value="1"/>
</dbReference>
<comment type="caution">
    <text evidence="3">The sequence shown here is derived from an EMBL/GenBank/DDBJ whole genome shotgun (WGS) entry which is preliminary data.</text>
</comment>
<comment type="similarity">
    <text evidence="1">Belongs to the short-chain dehydrogenases/reductases (SDR) family.</text>
</comment>
<dbReference type="PANTHER" id="PTHR42760:SF115">
    <property type="entry name" value="3-OXOACYL-[ACYL-CARRIER-PROTEIN] REDUCTASE FABG"/>
    <property type="match status" value="1"/>
</dbReference>
<accession>A0ABN1MEY0</accession>
<proteinExistence type="inferred from homology"/>
<evidence type="ECO:0000256" key="2">
    <source>
        <dbReference type="ARBA" id="ARBA00023002"/>
    </source>
</evidence>
<protein>
    <submittedName>
        <fullName evidence="3">SDR family oxidoreductase</fullName>
    </submittedName>
</protein>
<reference evidence="3 4" key="1">
    <citation type="journal article" date="2019" name="Int. J. Syst. Evol. Microbiol.">
        <title>The Global Catalogue of Microorganisms (GCM) 10K type strain sequencing project: providing services to taxonomists for standard genome sequencing and annotation.</title>
        <authorList>
            <consortium name="The Broad Institute Genomics Platform"/>
            <consortium name="The Broad Institute Genome Sequencing Center for Infectious Disease"/>
            <person name="Wu L."/>
            <person name="Ma J."/>
        </authorList>
    </citation>
    <scope>NUCLEOTIDE SEQUENCE [LARGE SCALE GENOMIC DNA]</scope>
    <source>
        <strain evidence="3 4">JCM 16082</strain>
    </source>
</reference>
<dbReference type="PRINTS" id="PR00080">
    <property type="entry name" value="SDRFAMILY"/>
</dbReference>
<sequence>MSKRLVHKKALVTGSAQGIGFAIAKRLASDGAEVILSDIDKDQLTVKSKELNDLGYKTSYVLLDVTNTDQIKSVAKYHALDILVNNAGIANDKKAENHSNEDWQKMMDLNLNGVFYCCRDFGNSMLERKSGCIINIASIAGVAVVSPEHHIGYDVAKAGIIQMTKTLGVNWAPNGIRVNSVSPGYTNTTILEEVGSESPETLEQWKSQIPNHSFNEPEEIAAVVAFLASNEASAINATNVMADGGYSVSQ</sequence>
<gene>
    <name evidence="3" type="ORF">GCM10009117_08370</name>
</gene>
<evidence type="ECO:0000256" key="1">
    <source>
        <dbReference type="ARBA" id="ARBA00006484"/>
    </source>
</evidence>
<dbReference type="SUPFAM" id="SSF51735">
    <property type="entry name" value="NAD(P)-binding Rossmann-fold domains"/>
    <property type="match status" value="1"/>
</dbReference>
<keyword evidence="2" id="KW-0560">Oxidoreductase</keyword>
<dbReference type="PRINTS" id="PR00081">
    <property type="entry name" value="GDHRDH"/>
</dbReference>
<keyword evidence="4" id="KW-1185">Reference proteome</keyword>
<dbReference type="RefSeq" id="WP_343764299.1">
    <property type="nucleotide sequence ID" value="NZ_BAAAFG010000005.1"/>
</dbReference>
<dbReference type="Proteomes" id="UP001500507">
    <property type="component" value="Unassembled WGS sequence"/>
</dbReference>
<name>A0ABN1MEY0_9FLAO</name>
<dbReference type="PANTHER" id="PTHR42760">
    <property type="entry name" value="SHORT-CHAIN DEHYDROGENASES/REDUCTASES FAMILY MEMBER"/>
    <property type="match status" value="1"/>
</dbReference>
<evidence type="ECO:0000313" key="4">
    <source>
        <dbReference type="Proteomes" id="UP001500507"/>
    </source>
</evidence>
<dbReference type="EMBL" id="BAAAFG010000005">
    <property type="protein sequence ID" value="GAA0871691.1"/>
    <property type="molecule type" value="Genomic_DNA"/>
</dbReference>
<dbReference type="InterPro" id="IPR002347">
    <property type="entry name" value="SDR_fam"/>
</dbReference>
<dbReference type="Gene3D" id="3.40.50.720">
    <property type="entry name" value="NAD(P)-binding Rossmann-like Domain"/>
    <property type="match status" value="1"/>
</dbReference>
<dbReference type="InterPro" id="IPR036291">
    <property type="entry name" value="NAD(P)-bd_dom_sf"/>
</dbReference>